<dbReference type="RefSeq" id="WP_230868837.1">
    <property type="nucleotide sequence ID" value="NZ_CP046640.1"/>
</dbReference>
<proteinExistence type="predicted"/>
<organism evidence="2 3">
    <name type="scientific">Iocasia fonsfrigidae</name>
    <dbReference type="NCBI Taxonomy" id="2682810"/>
    <lineage>
        <taxon>Bacteria</taxon>
        <taxon>Bacillati</taxon>
        <taxon>Bacillota</taxon>
        <taxon>Clostridia</taxon>
        <taxon>Halanaerobiales</taxon>
        <taxon>Halanaerobiaceae</taxon>
        <taxon>Iocasia</taxon>
    </lineage>
</organism>
<feature type="transmembrane region" description="Helical" evidence="1">
    <location>
        <begin position="55"/>
        <end position="80"/>
    </location>
</feature>
<feature type="transmembrane region" description="Helical" evidence="1">
    <location>
        <begin position="121"/>
        <end position="139"/>
    </location>
</feature>
<keyword evidence="1" id="KW-0812">Transmembrane</keyword>
<keyword evidence="1" id="KW-0472">Membrane</keyword>
<evidence type="ECO:0000313" key="2">
    <source>
        <dbReference type="EMBL" id="QTL97190.1"/>
    </source>
</evidence>
<sequence length="149" mass="16766">MFKDRIMTGALIGILADIIKLTANYIMYQLNFTKVVFWQIVATRFLDREYLFMPVAYFIGGVADLVVTAVLGVVFVIIIYFSGKDYLWIKGIGYAMFLWVGLFGTVLGASVQEKIPQGPSAIMVTIVAHFVYGLGFALFTRHLYKEEKG</sequence>
<dbReference type="EMBL" id="CP046640">
    <property type="protein sequence ID" value="QTL97190.1"/>
    <property type="molecule type" value="Genomic_DNA"/>
</dbReference>
<gene>
    <name evidence="2" type="ORF">GM661_03955</name>
</gene>
<evidence type="ECO:0000313" key="3">
    <source>
        <dbReference type="Proteomes" id="UP000665020"/>
    </source>
</evidence>
<keyword evidence="3" id="KW-1185">Reference proteome</keyword>
<feature type="transmembrane region" description="Helical" evidence="1">
    <location>
        <begin position="7"/>
        <end position="28"/>
    </location>
</feature>
<protein>
    <submittedName>
        <fullName evidence="2">Uncharacterized protein</fullName>
    </submittedName>
</protein>
<dbReference type="Proteomes" id="UP000665020">
    <property type="component" value="Chromosome"/>
</dbReference>
<name>A0A8A7K7M4_9FIRM</name>
<feature type="transmembrane region" description="Helical" evidence="1">
    <location>
        <begin position="87"/>
        <end position="109"/>
    </location>
</feature>
<reference evidence="2" key="1">
    <citation type="submission" date="2019-12" db="EMBL/GenBank/DDBJ databases">
        <authorList>
            <person name="zhang j."/>
            <person name="sun C.M."/>
        </authorList>
    </citation>
    <scope>NUCLEOTIDE SEQUENCE</scope>
    <source>
        <strain evidence="2">NS-1</strain>
    </source>
</reference>
<dbReference type="AlphaFoldDB" id="A0A8A7K7M4"/>
<keyword evidence="1" id="KW-1133">Transmembrane helix</keyword>
<accession>A0A8A7K7M4</accession>
<evidence type="ECO:0000256" key="1">
    <source>
        <dbReference type="SAM" id="Phobius"/>
    </source>
</evidence>
<dbReference type="KEGG" id="ifn:GM661_03955"/>